<accession>A0A2P2PSZ2</accession>
<keyword evidence="1" id="KW-0472">Membrane</keyword>
<sequence>MIIICFILVIIHPLQFFHVIILLEFAPKFLYFQFKLLMMLRLLLVADKQFAYISILS</sequence>
<evidence type="ECO:0000313" key="2">
    <source>
        <dbReference type="EMBL" id="MBX57854.1"/>
    </source>
</evidence>
<proteinExistence type="predicted"/>
<dbReference type="EMBL" id="GGEC01077370">
    <property type="protein sequence ID" value="MBX57854.1"/>
    <property type="molecule type" value="Transcribed_RNA"/>
</dbReference>
<keyword evidence="1" id="KW-1133">Transmembrane helix</keyword>
<evidence type="ECO:0000256" key="1">
    <source>
        <dbReference type="SAM" id="Phobius"/>
    </source>
</evidence>
<organism evidence="2">
    <name type="scientific">Rhizophora mucronata</name>
    <name type="common">Asiatic mangrove</name>
    <dbReference type="NCBI Taxonomy" id="61149"/>
    <lineage>
        <taxon>Eukaryota</taxon>
        <taxon>Viridiplantae</taxon>
        <taxon>Streptophyta</taxon>
        <taxon>Embryophyta</taxon>
        <taxon>Tracheophyta</taxon>
        <taxon>Spermatophyta</taxon>
        <taxon>Magnoliopsida</taxon>
        <taxon>eudicotyledons</taxon>
        <taxon>Gunneridae</taxon>
        <taxon>Pentapetalae</taxon>
        <taxon>rosids</taxon>
        <taxon>fabids</taxon>
        <taxon>Malpighiales</taxon>
        <taxon>Rhizophoraceae</taxon>
        <taxon>Rhizophora</taxon>
    </lineage>
</organism>
<protein>
    <submittedName>
        <fullName evidence="2">Uncharacterized protein</fullName>
    </submittedName>
</protein>
<dbReference type="AlphaFoldDB" id="A0A2P2PSZ2"/>
<reference evidence="2" key="1">
    <citation type="submission" date="2018-02" db="EMBL/GenBank/DDBJ databases">
        <title>Rhizophora mucronata_Transcriptome.</title>
        <authorList>
            <person name="Meera S.P."/>
            <person name="Sreeshan A."/>
            <person name="Augustine A."/>
        </authorList>
    </citation>
    <scope>NUCLEOTIDE SEQUENCE</scope>
    <source>
        <tissue evidence="2">Leaf</tissue>
    </source>
</reference>
<feature type="transmembrane region" description="Helical" evidence="1">
    <location>
        <begin position="5"/>
        <end position="23"/>
    </location>
</feature>
<keyword evidence="1" id="KW-0812">Transmembrane</keyword>
<name>A0A2P2PSZ2_RHIMU</name>